<reference evidence="2 3" key="1">
    <citation type="submission" date="2024-05" db="EMBL/GenBank/DDBJ databases">
        <authorList>
            <person name="Wallberg A."/>
        </authorList>
    </citation>
    <scope>NUCLEOTIDE SEQUENCE [LARGE SCALE GENOMIC DNA]</scope>
</reference>
<feature type="compositionally biased region" description="Polar residues" evidence="1">
    <location>
        <begin position="114"/>
        <end position="124"/>
    </location>
</feature>
<feature type="compositionally biased region" description="Low complexity" evidence="1">
    <location>
        <begin position="184"/>
        <end position="227"/>
    </location>
</feature>
<feature type="non-terminal residue" evidence="2">
    <location>
        <position position="1"/>
    </location>
</feature>
<feature type="non-terminal residue" evidence="2">
    <location>
        <position position="227"/>
    </location>
</feature>
<proteinExistence type="predicted"/>
<feature type="compositionally biased region" description="Polar residues" evidence="1">
    <location>
        <begin position="173"/>
        <end position="183"/>
    </location>
</feature>
<feature type="region of interest" description="Disordered" evidence="1">
    <location>
        <begin position="172"/>
        <end position="227"/>
    </location>
</feature>
<name>A0AAV2SGX3_MEGNR</name>
<evidence type="ECO:0000313" key="3">
    <source>
        <dbReference type="Proteomes" id="UP001497623"/>
    </source>
</evidence>
<comment type="caution">
    <text evidence="2">The sequence shown here is derived from an EMBL/GenBank/DDBJ whole genome shotgun (WGS) entry which is preliminary data.</text>
</comment>
<sequence>VTSAGSIKLVNDIEMMSSSSSEPSSQTPLLVVGGGKAYAIADSSPRKTIMSIIQKAQEEKCGTGRGNEIYWLRTNERHSTKTRGSSKLRVTFRDDQELLKHRAQASVRHHRAQKSTYMRASTLSDSEDDIGDYALLHHSSPTPNALPQPSQPRQEEDPRYVDRKQILAYRQAMATSNSVNTGDQTNPSNTQNLLNQQNPSNLSSTISSSSNNGSSGSSSSGSSDSGM</sequence>
<evidence type="ECO:0000313" key="2">
    <source>
        <dbReference type="EMBL" id="CAL4191262.1"/>
    </source>
</evidence>
<evidence type="ECO:0000256" key="1">
    <source>
        <dbReference type="SAM" id="MobiDB-lite"/>
    </source>
</evidence>
<protein>
    <submittedName>
        <fullName evidence="2">Uncharacterized protein</fullName>
    </submittedName>
</protein>
<gene>
    <name evidence="2" type="ORF">MNOR_LOCUS36578</name>
</gene>
<dbReference type="Proteomes" id="UP001497623">
    <property type="component" value="Unassembled WGS sequence"/>
</dbReference>
<accession>A0AAV2SGX3</accession>
<dbReference type="AlphaFoldDB" id="A0AAV2SGX3"/>
<organism evidence="2 3">
    <name type="scientific">Meganyctiphanes norvegica</name>
    <name type="common">Northern krill</name>
    <name type="synonym">Thysanopoda norvegica</name>
    <dbReference type="NCBI Taxonomy" id="48144"/>
    <lineage>
        <taxon>Eukaryota</taxon>
        <taxon>Metazoa</taxon>
        <taxon>Ecdysozoa</taxon>
        <taxon>Arthropoda</taxon>
        <taxon>Crustacea</taxon>
        <taxon>Multicrustacea</taxon>
        <taxon>Malacostraca</taxon>
        <taxon>Eumalacostraca</taxon>
        <taxon>Eucarida</taxon>
        <taxon>Euphausiacea</taxon>
        <taxon>Euphausiidae</taxon>
        <taxon>Meganyctiphanes</taxon>
    </lineage>
</organism>
<feature type="region of interest" description="Disordered" evidence="1">
    <location>
        <begin position="103"/>
        <end position="159"/>
    </location>
</feature>
<dbReference type="EMBL" id="CAXKWB010067652">
    <property type="protein sequence ID" value="CAL4191262.1"/>
    <property type="molecule type" value="Genomic_DNA"/>
</dbReference>
<keyword evidence="3" id="KW-1185">Reference proteome</keyword>
<feature type="compositionally biased region" description="Basic residues" evidence="1">
    <location>
        <begin position="103"/>
        <end position="113"/>
    </location>
</feature>